<keyword evidence="2" id="KW-1185">Reference proteome</keyword>
<comment type="caution">
    <text evidence="1">The sequence shown here is derived from an EMBL/GenBank/DDBJ whole genome shotgun (WGS) entry which is preliminary data.</text>
</comment>
<gene>
    <name evidence="1" type="ORF">HPB50_015024</name>
</gene>
<protein>
    <submittedName>
        <fullName evidence="1">Uncharacterized protein</fullName>
    </submittedName>
</protein>
<organism evidence="1 2">
    <name type="scientific">Hyalomma asiaticum</name>
    <name type="common">Tick</name>
    <dbReference type="NCBI Taxonomy" id="266040"/>
    <lineage>
        <taxon>Eukaryota</taxon>
        <taxon>Metazoa</taxon>
        <taxon>Ecdysozoa</taxon>
        <taxon>Arthropoda</taxon>
        <taxon>Chelicerata</taxon>
        <taxon>Arachnida</taxon>
        <taxon>Acari</taxon>
        <taxon>Parasitiformes</taxon>
        <taxon>Ixodida</taxon>
        <taxon>Ixodoidea</taxon>
        <taxon>Ixodidae</taxon>
        <taxon>Hyalomminae</taxon>
        <taxon>Hyalomma</taxon>
    </lineage>
</organism>
<sequence>MGASSRAMWRELGFSSHRNSVTVCSVPHPCLEDKELFFTADAAHVLKNVKSQLLTSEVFILSDATVYLHNLPSKEVRVDHVLSVIKYDTDQELKVAPKLSELHISRGHFTKMKVGVVVCFFREAPGAIRYLIKEKVIDPEAETTAWFLELVFNWYTLMSSRHPSVALSLRDMQRYHEAIELLYSALEVFQGMKMGSTAQWKPSLAGFLITTTVVLRLQDILLLSEGYEYFLTSRILQDCLENLFSVVRIRKPVPNAYDLKCALKLVCVSQFLYTPGTSSYEVDDSKYLADVLSKGKQQHGEVEADVIDDSEILFIEELEANECIILFYIGGFLLKGMLRVVAGCGHCKSALLGSSESEHATLTVLKEYRHKGGNLTYPSEDVLLTLKSCEEHFRGIISWTEELLHLRYPLKAVTDYLNKMVRPCMKTCSEHSESVEKLLIASYARLRLRIHLRHVGSNGVNEHGSNTCAGASLQ</sequence>
<proteinExistence type="predicted"/>
<accession>A0ACB7SSY4</accession>
<name>A0ACB7SSY4_HYAAI</name>
<reference evidence="1" key="1">
    <citation type="submission" date="2020-05" db="EMBL/GenBank/DDBJ databases">
        <title>Large-scale comparative analyses of tick genomes elucidate their genetic diversity and vector capacities.</title>
        <authorList>
            <person name="Jia N."/>
            <person name="Wang J."/>
            <person name="Shi W."/>
            <person name="Du L."/>
            <person name="Sun Y."/>
            <person name="Zhan W."/>
            <person name="Jiang J."/>
            <person name="Wang Q."/>
            <person name="Zhang B."/>
            <person name="Ji P."/>
            <person name="Sakyi L.B."/>
            <person name="Cui X."/>
            <person name="Yuan T."/>
            <person name="Jiang B."/>
            <person name="Yang W."/>
            <person name="Lam T.T.-Y."/>
            <person name="Chang Q."/>
            <person name="Ding S."/>
            <person name="Wang X."/>
            <person name="Zhu J."/>
            <person name="Ruan X."/>
            <person name="Zhao L."/>
            <person name="Wei J."/>
            <person name="Que T."/>
            <person name="Du C."/>
            <person name="Cheng J."/>
            <person name="Dai P."/>
            <person name="Han X."/>
            <person name="Huang E."/>
            <person name="Gao Y."/>
            <person name="Liu J."/>
            <person name="Shao H."/>
            <person name="Ye R."/>
            <person name="Li L."/>
            <person name="Wei W."/>
            <person name="Wang X."/>
            <person name="Wang C."/>
            <person name="Yang T."/>
            <person name="Huo Q."/>
            <person name="Li W."/>
            <person name="Guo W."/>
            <person name="Chen H."/>
            <person name="Zhou L."/>
            <person name="Ni X."/>
            <person name="Tian J."/>
            <person name="Zhou Y."/>
            <person name="Sheng Y."/>
            <person name="Liu T."/>
            <person name="Pan Y."/>
            <person name="Xia L."/>
            <person name="Li J."/>
            <person name="Zhao F."/>
            <person name="Cao W."/>
        </authorList>
    </citation>
    <scope>NUCLEOTIDE SEQUENCE</scope>
    <source>
        <strain evidence="1">Hyas-2018</strain>
    </source>
</reference>
<evidence type="ECO:0000313" key="2">
    <source>
        <dbReference type="Proteomes" id="UP000821845"/>
    </source>
</evidence>
<dbReference type="Proteomes" id="UP000821845">
    <property type="component" value="Chromosome 3"/>
</dbReference>
<dbReference type="EMBL" id="CM023483">
    <property type="protein sequence ID" value="KAH6936232.1"/>
    <property type="molecule type" value="Genomic_DNA"/>
</dbReference>
<evidence type="ECO:0000313" key="1">
    <source>
        <dbReference type="EMBL" id="KAH6936232.1"/>
    </source>
</evidence>